<feature type="compositionally biased region" description="Basic and acidic residues" evidence="3">
    <location>
        <begin position="20"/>
        <end position="29"/>
    </location>
</feature>
<sequence>MSFQQPPQHHGPSGKIQIPRLERPRDLPPKKPAASRQGRVSRACLNCRSRKIKCNGAQPACQNCAADRVACVYAASRRDRLKTATEHNQDLLHLLEELRRGAAPREQQRIDDILATVAQDVAEAASSFRRSPEKSPEKAPNIPGDDDDDPGEANTSAEVGSNEDMDHMNEDLLSNENARATGYLGKNSEVQWLKKLHHEADAERPGAQGPFGPPGTSAEAHDKRIDALHERQRKAPRLATDSSSYSFYLDREPLDVDLEVDPHELPPFETAERLFKCYMQTVQSSFPILSQKTFTKQFYHYYNSLARGAPIPLPPKWQSMLNQVFAIGAVYSHLTEADWSEDATTVKKEILSRIWWAVHSLDRILSAVTGRPSVGAEIHSSTPLPLPISANDIDEATIEAKFGRRAQGGSGTAPSDAESSRSANPMPPATASKAPHAPDAPIASDVANAGTFLTAIIKLGMVSDNVLTQLYSPNLVTKSWKEAQEDIARLLEDLDVWLASLPRGLDPFKDNGRDHTMQQERNILKTYYLSTKILICRPCLCRLDRRIPSQSQSSANFNHRVASQCVAAAKSIAACLPDDMAVWGKAIYKIFPWWSAVHYLMQSIAILLLEACYEAEGINVLPAVKKLVRWLRELSSSNRTAERAYSITVGLLKKMALRTFKNPLTTQEITLLLSEHPNPESSEERVSEFAAQWFTGEEFFEQHVQPTAQSQGELFSGDSLTASMPTTMGAFPGAGEVPVSGFFYEAIHAHPALANVFITGFDEHNPLPFNEGDIYMQDVPEQEWDSN</sequence>
<dbReference type="PROSITE" id="PS00463">
    <property type="entry name" value="ZN2_CY6_FUNGAL_1"/>
    <property type="match status" value="1"/>
</dbReference>
<evidence type="ECO:0000256" key="1">
    <source>
        <dbReference type="ARBA" id="ARBA00022723"/>
    </source>
</evidence>
<dbReference type="PANTHER" id="PTHR47654:SF5">
    <property type="entry name" value="TRANSCRIPTION FACTOR DOMAIN-CONTAINING PROTEIN"/>
    <property type="match status" value="1"/>
</dbReference>
<dbReference type="InterPro" id="IPR007219">
    <property type="entry name" value="XnlR_reg_dom"/>
</dbReference>
<keyword evidence="2" id="KW-0539">Nucleus</keyword>
<keyword evidence="6" id="KW-1185">Reference proteome</keyword>
<proteinExistence type="predicted"/>
<keyword evidence="1" id="KW-0479">Metal-binding</keyword>
<feature type="domain" description="Zn(2)-C6 fungal-type" evidence="4">
    <location>
        <begin position="43"/>
        <end position="73"/>
    </location>
</feature>
<evidence type="ECO:0000313" key="6">
    <source>
        <dbReference type="Proteomes" id="UP001521785"/>
    </source>
</evidence>
<dbReference type="Gene3D" id="4.10.240.10">
    <property type="entry name" value="Zn(2)-C6 fungal-type DNA-binding domain"/>
    <property type="match status" value="1"/>
</dbReference>
<name>A0ABR3QGP6_9PLEO</name>
<dbReference type="Proteomes" id="UP001521785">
    <property type="component" value="Unassembled WGS sequence"/>
</dbReference>
<evidence type="ECO:0000256" key="3">
    <source>
        <dbReference type="SAM" id="MobiDB-lite"/>
    </source>
</evidence>
<feature type="region of interest" description="Disordered" evidence="3">
    <location>
        <begin position="1"/>
        <end position="40"/>
    </location>
</feature>
<reference evidence="5 6" key="1">
    <citation type="submission" date="2024-02" db="EMBL/GenBank/DDBJ databases">
        <title>De novo assembly and annotation of 12 fungi associated with fruit tree decline syndrome in Ontario, Canada.</title>
        <authorList>
            <person name="Sulman M."/>
            <person name="Ellouze W."/>
            <person name="Ilyukhin E."/>
        </authorList>
    </citation>
    <scope>NUCLEOTIDE SEQUENCE [LARGE SCALE GENOMIC DNA]</scope>
    <source>
        <strain evidence="5 6">M42-189</strain>
    </source>
</reference>
<dbReference type="SUPFAM" id="SSF57701">
    <property type="entry name" value="Zn2/Cys6 DNA-binding domain"/>
    <property type="match status" value="1"/>
</dbReference>
<dbReference type="Pfam" id="PF04082">
    <property type="entry name" value="Fungal_trans"/>
    <property type="match status" value="1"/>
</dbReference>
<comment type="caution">
    <text evidence="5">The sequence shown here is derived from an EMBL/GenBank/DDBJ whole genome shotgun (WGS) entry which is preliminary data.</text>
</comment>
<organism evidence="5 6">
    <name type="scientific">Paraconiothyrium brasiliense</name>
    <dbReference type="NCBI Taxonomy" id="300254"/>
    <lineage>
        <taxon>Eukaryota</taxon>
        <taxon>Fungi</taxon>
        <taxon>Dikarya</taxon>
        <taxon>Ascomycota</taxon>
        <taxon>Pezizomycotina</taxon>
        <taxon>Dothideomycetes</taxon>
        <taxon>Pleosporomycetidae</taxon>
        <taxon>Pleosporales</taxon>
        <taxon>Massarineae</taxon>
        <taxon>Didymosphaeriaceae</taxon>
        <taxon>Paraconiothyrium</taxon>
    </lineage>
</organism>
<dbReference type="PANTHER" id="PTHR47654">
    <property type="entry name" value="ZN(II)2CYS6 TRANSCRIPTION FACTOR (EUROFUNG)-RELATED"/>
    <property type="match status" value="1"/>
</dbReference>
<feature type="region of interest" description="Disordered" evidence="3">
    <location>
        <begin position="124"/>
        <end position="167"/>
    </location>
</feature>
<feature type="region of interest" description="Disordered" evidence="3">
    <location>
        <begin position="403"/>
        <end position="438"/>
    </location>
</feature>
<dbReference type="InterPro" id="IPR036864">
    <property type="entry name" value="Zn2-C6_fun-type_DNA-bd_sf"/>
</dbReference>
<dbReference type="EMBL" id="JAKJXO020000029">
    <property type="protein sequence ID" value="KAL1591339.1"/>
    <property type="molecule type" value="Genomic_DNA"/>
</dbReference>
<gene>
    <name evidence="5" type="ORF">SLS60_012083</name>
</gene>
<dbReference type="CDD" id="cd12148">
    <property type="entry name" value="fungal_TF_MHR"/>
    <property type="match status" value="1"/>
</dbReference>
<evidence type="ECO:0000256" key="2">
    <source>
        <dbReference type="ARBA" id="ARBA00023242"/>
    </source>
</evidence>
<dbReference type="PROSITE" id="PS50048">
    <property type="entry name" value="ZN2_CY6_FUNGAL_2"/>
    <property type="match status" value="1"/>
</dbReference>
<accession>A0ABR3QGP6</accession>
<dbReference type="InterPro" id="IPR053230">
    <property type="entry name" value="Trans_reg_galc"/>
</dbReference>
<dbReference type="InterPro" id="IPR001138">
    <property type="entry name" value="Zn2Cys6_DnaBD"/>
</dbReference>
<evidence type="ECO:0000259" key="4">
    <source>
        <dbReference type="PROSITE" id="PS50048"/>
    </source>
</evidence>
<evidence type="ECO:0000313" key="5">
    <source>
        <dbReference type="EMBL" id="KAL1591339.1"/>
    </source>
</evidence>
<protein>
    <recommendedName>
        <fullName evidence="4">Zn(2)-C6 fungal-type domain-containing protein</fullName>
    </recommendedName>
</protein>
<dbReference type="CDD" id="cd00067">
    <property type="entry name" value="GAL4"/>
    <property type="match status" value="1"/>
</dbReference>
<dbReference type="SMART" id="SM00066">
    <property type="entry name" value="GAL4"/>
    <property type="match status" value="1"/>
</dbReference>
<dbReference type="Pfam" id="PF00172">
    <property type="entry name" value="Zn_clus"/>
    <property type="match status" value="1"/>
</dbReference>